<dbReference type="AlphaFoldDB" id="A0AAW0CR93"/>
<reference evidence="1 2" key="1">
    <citation type="journal article" date="2024" name="J Genomics">
        <title>Draft genome sequencing and assembly of Favolaschia claudopus CIRM-BRFM 2984 isolated from oak limbs.</title>
        <authorList>
            <person name="Navarro D."/>
            <person name="Drula E."/>
            <person name="Chaduli D."/>
            <person name="Cazenave R."/>
            <person name="Ahrendt S."/>
            <person name="Wang J."/>
            <person name="Lipzen A."/>
            <person name="Daum C."/>
            <person name="Barry K."/>
            <person name="Grigoriev I.V."/>
            <person name="Favel A."/>
            <person name="Rosso M.N."/>
            <person name="Martin F."/>
        </authorList>
    </citation>
    <scope>NUCLEOTIDE SEQUENCE [LARGE SCALE GENOMIC DNA]</scope>
    <source>
        <strain evidence="1 2">CIRM-BRFM 2984</strain>
    </source>
</reference>
<comment type="caution">
    <text evidence="1">The sequence shown here is derived from an EMBL/GenBank/DDBJ whole genome shotgun (WGS) entry which is preliminary data.</text>
</comment>
<evidence type="ECO:0000313" key="1">
    <source>
        <dbReference type="EMBL" id="KAK7040604.1"/>
    </source>
</evidence>
<protein>
    <recommendedName>
        <fullName evidence="3">Zn(2)-C6 fungal-type domain-containing protein</fullName>
    </recommendedName>
</protein>
<accession>A0AAW0CR93</accession>
<keyword evidence="2" id="KW-1185">Reference proteome</keyword>
<dbReference type="EMBL" id="JAWWNJ010000015">
    <property type="protein sequence ID" value="KAK7040604.1"/>
    <property type="molecule type" value="Genomic_DNA"/>
</dbReference>
<organism evidence="1 2">
    <name type="scientific">Favolaschia claudopus</name>
    <dbReference type="NCBI Taxonomy" id="2862362"/>
    <lineage>
        <taxon>Eukaryota</taxon>
        <taxon>Fungi</taxon>
        <taxon>Dikarya</taxon>
        <taxon>Basidiomycota</taxon>
        <taxon>Agaricomycotina</taxon>
        <taxon>Agaricomycetes</taxon>
        <taxon>Agaricomycetidae</taxon>
        <taxon>Agaricales</taxon>
        <taxon>Marasmiineae</taxon>
        <taxon>Mycenaceae</taxon>
        <taxon>Favolaschia</taxon>
    </lineage>
</organism>
<dbReference type="Proteomes" id="UP001362999">
    <property type="component" value="Unassembled WGS sequence"/>
</dbReference>
<name>A0AAW0CR93_9AGAR</name>
<evidence type="ECO:0008006" key="3">
    <source>
        <dbReference type="Google" id="ProtNLM"/>
    </source>
</evidence>
<sequence>MAANCTLVEPQCLFSAPAVIPADETVLLFWRRISYLTTRTKTKNGKWIGCEEVKEWNARNTKSCGRCRKSRGIKPCIVEDDQPSCLSCKESKMACDRKAQFLFEATSDQFFPTMALFLEVYDCPPLVQSKTYQKTANKQLRRSVRQRK</sequence>
<gene>
    <name evidence="1" type="ORF">R3P38DRAFT_2513583</name>
</gene>
<proteinExistence type="predicted"/>
<evidence type="ECO:0000313" key="2">
    <source>
        <dbReference type="Proteomes" id="UP001362999"/>
    </source>
</evidence>